<reference evidence="1" key="1">
    <citation type="submission" date="2022-09" db="EMBL/GenBank/DDBJ databases">
        <title>A Global Phylogenomic Analysis of the Shiitake Genus Lentinula.</title>
        <authorList>
            <consortium name="DOE Joint Genome Institute"/>
            <person name="Sierra-Patev S."/>
            <person name="Min B."/>
            <person name="Naranjo-Ortiz M."/>
            <person name="Looney B."/>
            <person name="Konkel Z."/>
            <person name="Slot J.C."/>
            <person name="Sakamoto Y."/>
            <person name="Steenwyk J.L."/>
            <person name="Rokas A."/>
            <person name="Carro J."/>
            <person name="Camarero S."/>
            <person name="Ferreira P."/>
            <person name="Molpeceres G."/>
            <person name="Ruiz-Duenas F.J."/>
            <person name="Serrano A."/>
            <person name="Henrissat B."/>
            <person name="Drula E."/>
            <person name="Hughes K.W."/>
            <person name="Mata J.L."/>
            <person name="Ishikawa N.K."/>
            <person name="Vargas-Isla R."/>
            <person name="Ushijima S."/>
            <person name="Smith C.A."/>
            <person name="Ahrendt S."/>
            <person name="Andreopoulos W."/>
            <person name="He G."/>
            <person name="Labutti K."/>
            <person name="Lipzen A."/>
            <person name="Ng V."/>
            <person name="Riley R."/>
            <person name="Sandor L."/>
            <person name="Barry K."/>
            <person name="Martinez A.T."/>
            <person name="Xiao Y."/>
            <person name="Gibbons J.G."/>
            <person name="Terashima K."/>
            <person name="Grigoriev I.V."/>
            <person name="Hibbett D.S."/>
        </authorList>
    </citation>
    <scope>NUCLEOTIDE SEQUENCE</scope>
    <source>
        <strain evidence="1">TMI1499</strain>
    </source>
</reference>
<evidence type="ECO:0000313" key="1">
    <source>
        <dbReference type="EMBL" id="KAJ3804791.1"/>
    </source>
</evidence>
<organism evidence="1 2">
    <name type="scientific">Lentinula aff. lateritia</name>
    <dbReference type="NCBI Taxonomy" id="2804960"/>
    <lineage>
        <taxon>Eukaryota</taxon>
        <taxon>Fungi</taxon>
        <taxon>Dikarya</taxon>
        <taxon>Basidiomycota</taxon>
        <taxon>Agaricomycotina</taxon>
        <taxon>Agaricomycetes</taxon>
        <taxon>Agaricomycetidae</taxon>
        <taxon>Agaricales</taxon>
        <taxon>Marasmiineae</taxon>
        <taxon>Omphalotaceae</taxon>
        <taxon>Lentinula</taxon>
    </lineage>
</organism>
<accession>A0ACC1TJB2</accession>
<dbReference type="Proteomes" id="UP001163835">
    <property type="component" value="Unassembled WGS sequence"/>
</dbReference>
<keyword evidence="2" id="KW-1185">Reference proteome</keyword>
<sequence>MPVSLVHSAPDGIQSTPVSTVQAEQMQRSAVNLGISEKSLAKATSALKTKLLNQAISQLQAEQKEKVVDLVDIHGCNTELNHDLQNAKTDPEKLKVLMNELEEYQEAKKDVARASNKAGAMKATKLLQGFNSDFQELQGTTDIAGFGFFVWGSFESSIKSTIVGSGPVLEFFQKCFNKDPWEMACLFEVFVTTYNKVGGCKLLHSEKAKATSKIISESLDVSLVSPRDITDPLKLNTLYDAWKSGSAYWSTMDEREYERFMQQLDNDKAAGLQIKIPQKGRSDIGGMHQKAITKHS</sequence>
<comment type="caution">
    <text evidence="1">The sequence shown here is derived from an EMBL/GenBank/DDBJ whole genome shotgun (WGS) entry which is preliminary data.</text>
</comment>
<dbReference type="EMBL" id="MU795807">
    <property type="protein sequence ID" value="KAJ3804791.1"/>
    <property type="molecule type" value="Genomic_DNA"/>
</dbReference>
<evidence type="ECO:0000313" key="2">
    <source>
        <dbReference type="Proteomes" id="UP001163835"/>
    </source>
</evidence>
<proteinExistence type="predicted"/>
<name>A0ACC1TJB2_9AGAR</name>
<protein>
    <submittedName>
        <fullName evidence="1">Uncharacterized protein</fullName>
    </submittedName>
</protein>
<gene>
    <name evidence="1" type="ORF">F5876DRAFT_70338</name>
</gene>